<evidence type="ECO:0000313" key="2">
    <source>
        <dbReference type="EMBL" id="RRS01331.1"/>
    </source>
</evidence>
<protein>
    <submittedName>
        <fullName evidence="2">Uncharacterized protein</fullName>
    </submittedName>
</protein>
<evidence type="ECO:0000313" key="3">
    <source>
        <dbReference type="Proteomes" id="UP000277256"/>
    </source>
</evidence>
<dbReference type="OrthoDB" id="3078502at2"/>
<reference evidence="2 3" key="1">
    <citation type="submission" date="2018-12" db="EMBL/GenBank/DDBJ databases">
        <title>Glycomyces sp. YIM 121974 draft genome.</title>
        <authorList>
            <person name="Li Q."/>
        </authorList>
    </citation>
    <scope>NUCLEOTIDE SEQUENCE [LARGE SCALE GENOMIC DNA]</scope>
    <source>
        <strain evidence="2 3">YIM 121974</strain>
    </source>
</reference>
<feature type="transmembrane region" description="Helical" evidence="1">
    <location>
        <begin position="12"/>
        <end position="33"/>
    </location>
</feature>
<dbReference type="EMBL" id="RSEB01000001">
    <property type="protein sequence ID" value="RRS01331.1"/>
    <property type="molecule type" value="Genomic_DNA"/>
</dbReference>
<feature type="transmembrane region" description="Helical" evidence="1">
    <location>
        <begin position="203"/>
        <end position="223"/>
    </location>
</feature>
<accession>A0A426V3C1</accession>
<evidence type="ECO:0000256" key="1">
    <source>
        <dbReference type="SAM" id="Phobius"/>
    </source>
</evidence>
<organism evidence="2 3">
    <name type="scientific">Glycomyces terrestris</name>
    <dbReference type="NCBI Taxonomy" id="2493553"/>
    <lineage>
        <taxon>Bacteria</taxon>
        <taxon>Bacillati</taxon>
        <taxon>Actinomycetota</taxon>
        <taxon>Actinomycetes</taxon>
        <taxon>Glycomycetales</taxon>
        <taxon>Glycomycetaceae</taxon>
        <taxon>Glycomyces</taxon>
    </lineage>
</organism>
<dbReference type="RefSeq" id="WP_125245809.1">
    <property type="nucleotide sequence ID" value="NZ_RSEB01000001.1"/>
</dbReference>
<name>A0A426V3C1_9ACTN</name>
<sequence length="227" mass="24310">MNDDAEPRLPGWLDLALTIVMALAAVGTAWAGFQSAKWSGLQAISFAEAGAARTESAKAATDAGQDRLKDLVAFTSWIGALQEEIIAGTTPRPAGDYAPNPDEVSGFLYERFRPEFKPAVDAWVATQPMVNPNAPATPFEMPEYRLESEALAADLVAKAEAATAEAHEDNQRSDNYVFMAVILALALFFAGVAGRTRTRRSQWLLSGAAFATFIGAAVVILTLPKTF</sequence>
<feature type="transmembrane region" description="Helical" evidence="1">
    <location>
        <begin position="176"/>
        <end position="194"/>
    </location>
</feature>
<comment type="caution">
    <text evidence="2">The sequence shown here is derived from an EMBL/GenBank/DDBJ whole genome shotgun (WGS) entry which is preliminary data.</text>
</comment>
<proteinExistence type="predicted"/>
<dbReference type="AlphaFoldDB" id="A0A426V3C1"/>
<gene>
    <name evidence="2" type="ORF">EIW28_00690</name>
</gene>
<keyword evidence="1" id="KW-0472">Membrane</keyword>
<keyword evidence="3" id="KW-1185">Reference proteome</keyword>
<dbReference type="Proteomes" id="UP000277256">
    <property type="component" value="Unassembled WGS sequence"/>
</dbReference>
<keyword evidence="1" id="KW-0812">Transmembrane</keyword>
<keyword evidence="1" id="KW-1133">Transmembrane helix</keyword>